<dbReference type="Pfam" id="PF18089">
    <property type="entry name" value="DAPG_hydrolase"/>
    <property type="match status" value="1"/>
</dbReference>
<evidence type="ECO:0000313" key="7">
    <source>
        <dbReference type="EMBL" id="PUX25422.1"/>
    </source>
</evidence>
<dbReference type="GO" id="GO:0046872">
    <property type="term" value="F:metal ion binding"/>
    <property type="evidence" value="ECO:0007669"/>
    <property type="project" value="UniProtKB-KW"/>
</dbReference>
<evidence type="ECO:0000256" key="4">
    <source>
        <dbReference type="ARBA" id="ARBA00022833"/>
    </source>
</evidence>
<proteinExistence type="inferred from homology"/>
<gene>
    <name evidence="7" type="ORF">BS411_04065</name>
</gene>
<protein>
    <submittedName>
        <fullName evidence="7">Hydrolase</fullName>
    </submittedName>
</protein>
<evidence type="ECO:0000256" key="1">
    <source>
        <dbReference type="ARBA" id="ARBA00001947"/>
    </source>
</evidence>
<organism evidence="7">
    <name type="scientific">Cronobacter turicensis</name>
    <dbReference type="NCBI Taxonomy" id="413502"/>
    <lineage>
        <taxon>Bacteria</taxon>
        <taxon>Pseudomonadati</taxon>
        <taxon>Pseudomonadota</taxon>
        <taxon>Gammaproteobacteria</taxon>
        <taxon>Enterobacterales</taxon>
        <taxon>Enterobacteriaceae</taxon>
        <taxon>Cronobacter</taxon>
    </lineage>
</organism>
<evidence type="ECO:0000256" key="2">
    <source>
        <dbReference type="ARBA" id="ARBA00022723"/>
    </source>
</evidence>
<keyword evidence="4" id="KW-0862">Zinc</keyword>
<dbReference type="EMBL" id="MSAG01000005">
    <property type="protein sequence ID" value="PUX25422.1"/>
    <property type="molecule type" value="Genomic_DNA"/>
</dbReference>
<sequence length="232" mass="26084">MNNTHQNWDMASVDDLLNPAPLSLEMGITRLNDGRLVVAARTDMVGCSGAMFDWWFKFFSTTEHLKWWHPSEHIAHYGWDSHWEKGKNFIGATVHAEEGLGNKIAPLPARIKFHQPEDFFDAERLLQARHQGWLSAAVCGCIGFGHDIALDEKGDPTGGRMIHVVRDTSWGCVLRSRFILGETADVEARPVPDDVGLGLMQHAHCEFSSLSRLLPSLYYGENASTVEPPNYW</sequence>
<dbReference type="InterPro" id="IPR041526">
    <property type="entry name" value="DAPG_hydrolase"/>
</dbReference>
<accession>A0A2T7B8U3</accession>
<evidence type="ECO:0000256" key="3">
    <source>
        <dbReference type="ARBA" id="ARBA00022801"/>
    </source>
</evidence>
<evidence type="ECO:0000256" key="5">
    <source>
        <dbReference type="ARBA" id="ARBA00023459"/>
    </source>
</evidence>
<comment type="caution">
    <text evidence="7">The sequence shown here is derived from an EMBL/GenBank/DDBJ whole genome shotgun (WGS) entry which is preliminary data.</text>
</comment>
<comment type="cofactor">
    <cofactor evidence="1">
        <name>Zn(2+)</name>
        <dbReference type="ChEBI" id="CHEBI:29105"/>
    </cofactor>
</comment>
<reference evidence="7" key="1">
    <citation type="submission" date="2016-12" db="EMBL/GenBank/DDBJ databases">
        <title>Analysis of the Molecular Diversity Among Cronobacter Species Isolated from Filth Flies Using a Pan Genomic DNA Microarray.</title>
        <authorList>
            <person name="Pava-Ripoll M."/>
            <person name="Tall B."/>
            <person name="Farber J."/>
            <person name="Fanning S."/>
            <person name="Lehner A."/>
            <person name="Stephan R."/>
            <person name="Pagotto F."/>
            <person name="Iverson C."/>
            <person name="Ziobro G."/>
            <person name="Miller A."/>
            <person name="Pearson R."/>
            <person name="Yan Q."/>
            <person name="Kim M."/>
            <person name="Jeong S."/>
            <person name="Park J."/>
            <person name="Jun S."/>
            <person name="Choi H."/>
            <person name="Chung T."/>
            <person name="Yoo Y."/>
            <person name="Park E."/>
            <person name="Hwang S."/>
            <person name="Lee B."/>
            <person name="Sathyamoorthy V."/>
            <person name="Carter L."/>
            <person name="Mammel M."/>
            <person name="Jackson S."/>
            <person name="Kothary M."/>
            <person name="Patel I."/>
            <person name="Grim C."/>
            <person name="Gopinath G."/>
            <person name="Gangiredla J."/>
            <person name="Chase H."/>
        </authorList>
    </citation>
    <scope>NUCLEOTIDE SEQUENCE [LARGE SCALE GENOMIC DNA]</scope>
    <source>
        <strain evidence="7">MOD1-Sh41s</strain>
    </source>
</reference>
<dbReference type="GO" id="GO:0016787">
    <property type="term" value="F:hydrolase activity"/>
    <property type="evidence" value="ECO:0007669"/>
    <property type="project" value="UniProtKB-KW"/>
</dbReference>
<comment type="similarity">
    <text evidence="5">Belongs to the DAPG/phloretin hydrolase family.</text>
</comment>
<dbReference type="OrthoDB" id="2052122at2"/>
<keyword evidence="2" id="KW-0479">Metal-binding</keyword>
<dbReference type="AlphaFoldDB" id="A0A2T7B8U3"/>
<name>A0A2T7B8U3_9ENTR</name>
<keyword evidence="3 7" id="KW-0378">Hydrolase</keyword>
<evidence type="ECO:0000259" key="6">
    <source>
        <dbReference type="Pfam" id="PF18089"/>
    </source>
</evidence>
<dbReference type="RefSeq" id="WP_075197597.1">
    <property type="nucleotide sequence ID" value="NZ_CP187984.1"/>
</dbReference>
<feature type="domain" description="DAPG hydrolase PhiG" evidence="6">
    <location>
        <begin position="10"/>
        <end position="219"/>
    </location>
</feature>